<evidence type="ECO:0000259" key="1">
    <source>
        <dbReference type="SMART" id="SM00914"/>
    </source>
</evidence>
<sequence length="115" mass="13035">MSLNNHSIFKTGDWIKGNLQDGEIIIGYIESLDFPKGTVKVTVIKSEAVETIGKKISISRKQVKRLSISKVVNKEQILFLIDLALSTGDEDWFIELSAKLNSMRKKDASWINRVR</sequence>
<feature type="domain" description="IDEAL" evidence="1">
    <location>
        <begin position="67"/>
        <end position="100"/>
    </location>
</feature>
<accession>A0A6I2MCB8</accession>
<evidence type="ECO:0000313" key="2">
    <source>
        <dbReference type="EMBL" id="MRX56045.1"/>
    </source>
</evidence>
<dbReference type="RefSeq" id="WP_070875629.1">
    <property type="nucleotide sequence ID" value="NZ_CAJFZX010000005.1"/>
</dbReference>
<dbReference type="Pfam" id="PF08858">
    <property type="entry name" value="IDEAL"/>
    <property type="match status" value="1"/>
</dbReference>
<dbReference type="InterPro" id="IPR027393">
    <property type="entry name" value="Virus_scaffolding_prot_C"/>
</dbReference>
<proteinExistence type="predicted"/>
<protein>
    <submittedName>
        <fullName evidence="2">IDEAL domain-containing protein</fullName>
    </submittedName>
</protein>
<comment type="caution">
    <text evidence="2">The sequence shown here is derived from an EMBL/GenBank/DDBJ whole genome shotgun (WGS) entry which is preliminary data.</text>
</comment>
<dbReference type="InterPro" id="IPR014957">
    <property type="entry name" value="IDEAL_dom"/>
</dbReference>
<organism evidence="2 3">
    <name type="scientific">Metabacillus idriensis</name>
    <dbReference type="NCBI Taxonomy" id="324768"/>
    <lineage>
        <taxon>Bacteria</taxon>
        <taxon>Bacillati</taxon>
        <taxon>Bacillota</taxon>
        <taxon>Bacilli</taxon>
        <taxon>Bacillales</taxon>
        <taxon>Bacillaceae</taxon>
        <taxon>Metabacillus</taxon>
    </lineage>
</organism>
<dbReference type="Proteomes" id="UP000441585">
    <property type="component" value="Unassembled WGS sequence"/>
</dbReference>
<evidence type="ECO:0000313" key="3">
    <source>
        <dbReference type="Proteomes" id="UP000441585"/>
    </source>
</evidence>
<name>A0A6I2MCB8_9BACI</name>
<dbReference type="Gene3D" id="4.10.810.10">
    <property type="entry name" value="Virus Scaffolding Protein, Chain A"/>
    <property type="match status" value="1"/>
</dbReference>
<dbReference type="SMART" id="SM00914">
    <property type="entry name" value="IDEAL"/>
    <property type="match status" value="1"/>
</dbReference>
<reference evidence="2 3" key="1">
    <citation type="submission" date="2019-11" db="EMBL/GenBank/DDBJ databases">
        <title>Bacillus idriensis genome.</title>
        <authorList>
            <person name="Konopka E.N."/>
            <person name="Newman J.D."/>
        </authorList>
    </citation>
    <scope>NUCLEOTIDE SEQUENCE [LARGE SCALE GENOMIC DNA]</scope>
    <source>
        <strain evidence="2 3">DSM 19097</strain>
    </source>
</reference>
<keyword evidence="3" id="KW-1185">Reference proteome</keyword>
<gene>
    <name evidence="2" type="ORF">GJU41_18955</name>
</gene>
<dbReference type="AlphaFoldDB" id="A0A6I2MCB8"/>
<dbReference type="EMBL" id="WKKF01000008">
    <property type="protein sequence ID" value="MRX56045.1"/>
    <property type="molecule type" value="Genomic_DNA"/>
</dbReference>